<evidence type="ECO:0000256" key="15">
    <source>
        <dbReference type="SAM" id="Phobius"/>
    </source>
</evidence>
<dbReference type="EMBL" id="JAQOUE010000001">
    <property type="protein sequence ID" value="MDT7042641.1"/>
    <property type="molecule type" value="Genomic_DNA"/>
</dbReference>
<reference evidence="17 18" key="1">
    <citation type="journal article" date="2023" name="ISME J.">
        <title>Cultivation and genomic characterization of novel and ubiquitous marine nitrite-oxidizing bacteria from the Nitrospirales.</title>
        <authorList>
            <person name="Mueller A.J."/>
            <person name="Daebeler A."/>
            <person name="Herbold C.W."/>
            <person name="Kirkegaard R.H."/>
            <person name="Daims H."/>
        </authorList>
    </citation>
    <scope>NUCLEOTIDE SEQUENCE [LARGE SCALE GENOMIC DNA]</scope>
    <source>
        <strain evidence="17 18">EB</strain>
    </source>
</reference>
<dbReference type="SUPFAM" id="SSF46785">
    <property type="entry name" value="Winged helix' DNA-binding domain"/>
    <property type="match status" value="1"/>
</dbReference>
<protein>
    <submittedName>
        <fullName evidence="17">DNA translocase FtsK 4TM domain-containing protein</fullName>
    </submittedName>
</protein>
<dbReference type="InterPro" id="IPR018541">
    <property type="entry name" value="Ftsk_gamma"/>
</dbReference>
<keyword evidence="11 15" id="KW-0472">Membrane</keyword>
<keyword evidence="9 15" id="KW-1133">Transmembrane helix</keyword>
<evidence type="ECO:0000256" key="13">
    <source>
        <dbReference type="PROSITE-ProRule" id="PRU00289"/>
    </source>
</evidence>
<evidence type="ECO:0000256" key="10">
    <source>
        <dbReference type="ARBA" id="ARBA00023125"/>
    </source>
</evidence>
<evidence type="ECO:0000256" key="6">
    <source>
        <dbReference type="ARBA" id="ARBA00022741"/>
    </source>
</evidence>
<dbReference type="RefSeq" id="WP_313833077.1">
    <property type="nucleotide sequence ID" value="NZ_JAQOUE010000001.1"/>
</dbReference>
<feature type="binding site" evidence="13">
    <location>
        <begin position="443"/>
        <end position="450"/>
    </location>
    <ligand>
        <name>ATP</name>
        <dbReference type="ChEBI" id="CHEBI:30616"/>
    </ligand>
</feature>
<dbReference type="Pfam" id="PF01580">
    <property type="entry name" value="FtsK_SpoIIIE"/>
    <property type="match status" value="1"/>
</dbReference>
<feature type="transmembrane region" description="Helical" evidence="15">
    <location>
        <begin position="71"/>
        <end position="98"/>
    </location>
</feature>
<dbReference type="Gene3D" id="3.30.980.40">
    <property type="match status" value="1"/>
</dbReference>
<evidence type="ECO:0000313" key="18">
    <source>
        <dbReference type="Proteomes" id="UP001250932"/>
    </source>
</evidence>
<evidence type="ECO:0000256" key="4">
    <source>
        <dbReference type="ARBA" id="ARBA00022618"/>
    </source>
</evidence>
<dbReference type="CDD" id="cd01127">
    <property type="entry name" value="TrwB_TraG_TraD_VirD4"/>
    <property type="match status" value="1"/>
</dbReference>
<feature type="transmembrane region" description="Helical" evidence="15">
    <location>
        <begin position="27"/>
        <end position="47"/>
    </location>
</feature>
<gene>
    <name evidence="17" type="ORF">PPG34_09785</name>
</gene>
<dbReference type="Pfam" id="PF13491">
    <property type="entry name" value="FtsK_4TM"/>
    <property type="match status" value="1"/>
</dbReference>
<comment type="subcellular location">
    <subcellularLocation>
        <location evidence="1">Cell membrane</location>
        <topology evidence="1">Multi-pass membrane protein</topology>
    </subcellularLocation>
</comment>
<feature type="region of interest" description="Disordered" evidence="14">
    <location>
        <begin position="757"/>
        <end position="779"/>
    </location>
</feature>
<keyword evidence="10" id="KW-0238">DNA-binding</keyword>
<evidence type="ECO:0000256" key="14">
    <source>
        <dbReference type="SAM" id="MobiDB-lite"/>
    </source>
</evidence>
<dbReference type="SMART" id="SM00843">
    <property type="entry name" value="Ftsk_gamma"/>
    <property type="match status" value="1"/>
</dbReference>
<dbReference type="Pfam" id="PF09397">
    <property type="entry name" value="FtsK_gamma"/>
    <property type="match status" value="1"/>
</dbReference>
<dbReference type="PANTHER" id="PTHR22683:SF41">
    <property type="entry name" value="DNA TRANSLOCASE FTSK"/>
    <property type="match status" value="1"/>
</dbReference>
<keyword evidence="12" id="KW-0131">Cell cycle</keyword>
<dbReference type="PROSITE" id="PS50901">
    <property type="entry name" value="FTSK"/>
    <property type="match status" value="1"/>
</dbReference>
<dbReference type="InterPro" id="IPR025199">
    <property type="entry name" value="FtsK_4TM"/>
</dbReference>
<dbReference type="InterPro" id="IPR002543">
    <property type="entry name" value="FtsK_dom"/>
</dbReference>
<accession>A0ABU3K8B9</accession>
<evidence type="ECO:0000256" key="12">
    <source>
        <dbReference type="ARBA" id="ARBA00023306"/>
    </source>
</evidence>
<feature type="domain" description="FtsK" evidence="16">
    <location>
        <begin position="426"/>
        <end position="637"/>
    </location>
</feature>
<dbReference type="Pfam" id="PF17854">
    <property type="entry name" value="FtsK_alpha"/>
    <property type="match status" value="1"/>
</dbReference>
<sequence length="779" mass="84734">MSTFPRSRGKSIRSEVSSPPFKLSREILGISLFTLGVLVFLSVWSYSPQDPSWLGPLISPSNESNGVSQNVVGMVGATIAAGLVWLVGSAALMIPILIMLQGIRAFQEETLETKARSLIGGILLVLSLSALFEFYGPSAINVIATSITGGAWGQWCMPVLSPLFGETGSTIVLCALILVAVILIAPFSVATALGNILSFLSNLRFQIPRLSFSWLRFPTRGRTPKANKPLKINRSLGMRESALSFLGKKDPLPELDVPEEVLELEVGEPDEIPPVRRTFEMNRKVSEGYNLPDPLALLEPGEVSKSQQTDDILESQSRVLTAAFQNFGISGKVTEVHPGPVITMYEFEPGPGIKVARIVNLAHDLAMALKATRVRIVAPLPGKSTVGIEVPNPVRETVAFREVLTSEAYARSRSKLTMALGKDIFGRPFVADLRTMPHLLVAGATGAGKSVGLNSMLLSLLFSAHPDEVKLLLIDPKVLELQVYDGIPHLLRPALTNPKAAARGLSWVVQEMERRYRLLAEHGVRNVQAYNTKVLDAKANSTTSASTPDLLADQDAELTTEPLPYIVVVIDEFADLMMVAPKEIEEKIARLAQMARASGIHLILATQRPSVDVVTGLIKANFPARIAFQVSSKTDSRTILDSNGAEALLGLGDMLYLAPGTGRLIRLHGSYVSDEDVRRVVEYVKAQAGPDYSDETPFQSAEVLEDDLERDEVYEQAREVVLTSGQASASLLQRRLRVGYPRAARMIEQMEEEGLVSAPGRDGRREILGPQGMIQERAG</sequence>
<dbReference type="Gene3D" id="3.40.50.300">
    <property type="entry name" value="P-loop containing nucleotide triphosphate hydrolases"/>
    <property type="match status" value="1"/>
</dbReference>
<dbReference type="InterPro" id="IPR036388">
    <property type="entry name" value="WH-like_DNA-bd_sf"/>
</dbReference>
<evidence type="ECO:0000256" key="11">
    <source>
        <dbReference type="ARBA" id="ARBA00023136"/>
    </source>
</evidence>
<evidence type="ECO:0000313" key="17">
    <source>
        <dbReference type="EMBL" id="MDT7042641.1"/>
    </source>
</evidence>
<dbReference type="Proteomes" id="UP001250932">
    <property type="component" value="Unassembled WGS sequence"/>
</dbReference>
<keyword evidence="18" id="KW-1185">Reference proteome</keyword>
<evidence type="ECO:0000259" key="16">
    <source>
        <dbReference type="PROSITE" id="PS50901"/>
    </source>
</evidence>
<dbReference type="InterPro" id="IPR036390">
    <property type="entry name" value="WH_DNA-bd_sf"/>
</dbReference>
<evidence type="ECO:0000256" key="8">
    <source>
        <dbReference type="ARBA" id="ARBA00022840"/>
    </source>
</evidence>
<proteinExistence type="inferred from homology"/>
<comment type="similarity">
    <text evidence="2">Belongs to the FtsK/SpoIIIE/SftA family.</text>
</comment>
<keyword evidence="7" id="KW-0159">Chromosome partition</keyword>
<dbReference type="InterPro" id="IPR027417">
    <property type="entry name" value="P-loop_NTPase"/>
</dbReference>
<evidence type="ECO:0000256" key="1">
    <source>
        <dbReference type="ARBA" id="ARBA00004651"/>
    </source>
</evidence>
<dbReference type="InterPro" id="IPR041027">
    <property type="entry name" value="FtsK_alpha"/>
</dbReference>
<evidence type="ECO:0000256" key="3">
    <source>
        <dbReference type="ARBA" id="ARBA00022475"/>
    </source>
</evidence>
<feature type="transmembrane region" description="Helical" evidence="15">
    <location>
        <begin position="170"/>
        <end position="200"/>
    </location>
</feature>
<evidence type="ECO:0000256" key="7">
    <source>
        <dbReference type="ARBA" id="ARBA00022829"/>
    </source>
</evidence>
<dbReference type="InterPro" id="IPR050206">
    <property type="entry name" value="FtsK/SpoIIIE/SftA"/>
</dbReference>
<evidence type="ECO:0000256" key="9">
    <source>
        <dbReference type="ARBA" id="ARBA00022989"/>
    </source>
</evidence>
<dbReference type="Gene3D" id="1.10.10.10">
    <property type="entry name" value="Winged helix-like DNA-binding domain superfamily/Winged helix DNA-binding domain"/>
    <property type="match status" value="1"/>
</dbReference>
<keyword evidence="3" id="KW-1003">Cell membrane</keyword>
<keyword evidence="6 13" id="KW-0547">Nucleotide-binding</keyword>
<keyword evidence="5 15" id="KW-0812">Transmembrane</keyword>
<organism evidence="17 18">
    <name type="scientific">Candidatus Nitronereus thalassa</name>
    <dbReference type="NCBI Taxonomy" id="3020898"/>
    <lineage>
        <taxon>Bacteria</taxon>
        <taxon>Pseudomonadati</taxon>
        <taxon>Nitrospirota</taxon>
        <taxon>Nitrospiria</taxon>
        <taxon>Nitrospirales</taxon>
        <taxon>Nitrospiraceae</taxon>
        <taxon>Candidatus Nitronereus</taxon>
    </lineage>
</organism>
<evidence type="ECO:0000256" key="5">
    <source>
        <dbReference type="ARBA" id="ARBA00022692"/>
    </source>
</evidence>
<keyword evidence="8 13" id="KW-0067">ATP-binding</keyword>
<evidence type="ECO:0000256" key="2">
    <source>
        <dbReference type="ARBA" id="ARBA00006474"/>
    </source>
</evidence>
<comment type="caution">
    <text evidence="17">The sequence shown here is derived from an EMBL/GenBank/DDBJ whole genome shotgun (WGS) entry which is preliminary data.</text>
</comment>
<name>A0ABU3K8B9_9BACT</name>
<keyword evidence="4" id="KW-0132">Cell division</keyword>
<dbReference type="SUPFAM" id="SSF52540">
    <property type="entry name" value="P-loop containing nucleoside triphosphate hydrolases"/>
    <property type="match status" value="1"/>
</dbReference>
<feature type="transmembrane region" description="Helical" evidence="15">
    <location>
        <begin position="118"/>
        <end position="136"/>
    </location>
</feature>
<dbReference type="PANTHER" id="PTHR22683">
    <property type="entry name" value="SPORULATION PROTEIN RELATED"/>
    <property type="match status" value="1"/>
</dbReference>